<organism evidence="1 2">
    <name type="scientific">Hymenobacter ruricola</name>
    <dbReference type="NCBI Taxonomy" id="2791023"/>
    <lineage>
        <taxon>Bacteria</taxon>
        <taxon>Pseudomonadati</taxon>
        <taxon>Bacteroidota</taxon>
        <taxon>Cytophagia</taxon>
        <taxon>Cytophagales</taxon>
        <taxon>Hymenobacteraceae</taxon>
        <taxon>Hymenobacter</taxon>
    </lineage>
</organism>
<evidence type="ECO:0000313" key="1">
    <source>
        <dbReference type="EMBL" id="MBF9221339.1"/>
    </source>
</evidence>
<proteinExistence type="predicted"/>
<reference evidence="1 2" key="1">
    <citation type="submission" date="2020-11" db="EMBL/GenBank/DDBJ databases">
        <authorList>
            <person name="Kim M.K."/>
        </authorList>
    </citation>
    <scope>NUCLEOTIDE SEQUENCE [LARGE SCALE GENOMIC DNA]</scope>
    <source>
        <strain evidence="1 2">BT662</strain>
    </source>
</reference>
<accession>A0ABS0I461</accession>
<name>A0ABS0I461_9BACT</name>
<dbReference type="Proteomes" id="UP000618931">
    <property type="component" value="Unassembled WGS sequence"/>
</dbReference>
<evidence type="ECO:0000313" key="2">
    <source>
        <dbReference type="Proteomes" id="UP000618931"/>
    </source>
</evidence>
<comment type="caution">
    <text evidence="1">The sequence shown here is derived from an EMBL/GenBank/DDBJ whole genome shotgun (WGS) entry which is preliminary data.</text>
</comment>
<protein>
    <submittedName>
        <fullName evidence="1">Uncharacterized protein</fullName>
    </submittedName>
</protein>
<sequence length="129" mass="13724">MKKVLLGGGLVLLLAGPLWLIGQPTSNRVAITVSDSDDQFKIVASYNVAQSARIIGLLNDSLRPAVPLSASQAEDTRLLLADRTALTVQAAPGRLRLVADKRTNSAASLNRIHRLVPGLTHLVQTSAPR</sequence>
<keyword evidence="2" id="KW-1185">Reference proteome</keyword>
<dbReference type="EMBL" id="JADQDM010000003">
    <property type="protein sequence ID" value="MBF9221339.1"/>
    <property type="molecule type" value="Genomic_DNA"/>
</dbReference>
<dbReference type="RefSeq" id="WP_196292786.1">
    <property type="nucleotide sequence ID" value="NZ_JADQDM010000003.1"/>
</dbReference>
<gene>
    <name evidence="1" type="ORF">I2H31_09500</name>
</gene>